<evidence type="ECO:0000313" key="1">
    <source>
        <dbReference type="EMBL" id="SMC27184.1"/>
    </source>
</evidence>
<accession>A0A1W1XTJ3</accession>
<dbReference type="Proteomes" id="UP000192468">
    <property type="component" value="Unassembled WGS sequence"/>
</dbReference>
<dbReference type="NCBIfam" id="NF035954">
    <property type="entry name" value="ocin_CA_C0660"/>
    <property type="match status" value="1"/>
</dbReference>
<gene>
    <name evidence="1" type="ORF">SAMN02745134_03083</name>
</gene>
<dbReference type="RefSeq" id="WP_084116981.1">
    <property type="nucleotide sequence ID" value="NZ_FWXH01000016.1"/>
</dbReference>
<proteinExistence type="predicted"/>
<organism evidence="1 2">
    <name type="scientific">Clostridium acidisoli DSM 12555</name>
    <dbReference type="NCBI Taxonomy" id="1121291"/>
    <lineage>
        <taxon>Bacteria</taxon>
        <taxon>Bacillati</taxon>
        <taxon>Bacillota</taxon>
        <taxon>Clostridia</taxon>
        <taxon>Eubacteriales</taxon>
        <taxon>Clostridiaceae</taxon>
        <taxon>Clostridium</taxon>
    </lineage>
</organism>
<protein>
    <submittedName>
        <fullName evidence="1">Uncharacterized protein</fullName>
    </submittedName>
</protein>
<reference evidence="1 2" key="1">
    <citation type="submission" date="2017-04" db="EMBL/GenBank/DDBJ databases">
        <authorList>
            <person name="Afonso C.L."/>
            <person name="Miller P.J."/>
            <person name="Scott M.A."/>
            <person name="Spackman E."/>
            <person name="Goraichik I."/>
            <person name="Dimitrov K.M."/>
            <person name="Suarez D.L."/>
            <person name="Swayne D.E."/>
        </authorList>
    </citation>
    <scope>NUCLEOTIDE SEQUENCE [LARGE SCALE GENOMIC DNA]</scope>
    <source>
        <strain evidence="1 2">DSM 12555</strain>
    </source>
</reference>
<sequence>MKLVNPAGRDISTFNTEANRCACMCSTSSLWNSAYQSADDYTCSCECSYGDANSNANYNSSYEA</sequence>
<dbReference type="AlphaFoldDB" id="A0A1W1XTJ3"/>
<evidence type="ECO:0000313" key="2">
    <source>
        <dbReference type="Proteomes" id="UP000192468"/>
    </source>
</evidence>
<name>A0A1W1XTJ3_9CLOT</name>
<dbReference type="EMBL" id="FWXH01000016">
    <property type="protein sequence ID" value="SMC27184.1"/>
    <property type="molecule type" value="Genomic_DNA"/>
</dbReference>
<keyword evidence="2" id="KW-1185">Reference proteome</keyword>
<dbReference type="STRING" id="1121291.SAMN02745134_03083"/>
<dbReference type="OrthoDB" id="1933891at2"/>